<keyword evidence="4" id="KW-0808">Transferase</keyword>
<comment type="caution">
    <text evidence="8">The sequence shown here is derived from an EMBL/GenBank/DDBJ whole genome shotgun (WGS) entry which is preliminary data.</text>
</comment>
<dbReference type="SUPFAM" id="SSF53756">
    <property type="entry name" value="UDP-Glycosyltransferase/glycogen phosphorylase"/>
    <property type="match status" value="2"/>
</dbReference>
<protein>
    <submittedName>
        <fullName evidence="8">Glycosyltransferase</fullName>
    </submittedName>
</protein>
<accession>A0ABU6MR11</accession>
<keyword evidence="3" id="KW-1003">Cell membrane</keyword>
<dbReference type="InterPro" id="IPR001296">
    <property type="entry name" value="Glyco_trans_1"/>
</dbReference>
<comment type="similarity">
    <text evidence="2">Belongs to the CDP-glycerol glycerophosphotransferase family.</text>
</comment>
<dbReference type="EMBL" id="JARMAB010000034">
    <property type="protein sequence ID" value="MED1205485.1"/>
    <property type="molecule type" value="Genomic_DNA"/>
</dbReference>
<feature type="domain" description="Glycosyl transferase family 1" evidence="7">
    <location>
        <begin position="667"/>
        <end position="817"/>
    </location>
</feature>
<keyword evidence="5" id="KW-0777">Teichoic acid biosynthesis</keyword>
<dbReference type="InterPro" id="IPR051612">
    <property type="entry name" value="Teichoic_Acid_Biosynth"/>
</dbReference>
<dbReference type="InterPro" id="IPR043148">
    <property type="entry name" value="TagF_C"/>
</dbReference>
<name>A0ABU6MR11_9BACI</name>
<evidence type="ECO:0000256" key="6">
    <source>
        <dbReference type="ARBA" id="ARBA00023136"/>
    </source>
</evidence>
<evidence type="ECO:0000256" key="3">
    <source>
        <dbReference type="ARBA" id="ARBA00022475"/>
    </source>
</evidence>
<evidence type="ECO:0000256" key="1">
    <source>
        <dbReference type="ARBA" id="ARBA00004202"/>
    </source>
</evidence>
<dbReference type="Pfam" id="PF04464">
    <property type="entry name" value="Glyphos_transf"/>
    <property type="match status" value="1"/>
</dbReference>
<dbReference type="Proteomes" id="UP001341444">
    <property type="component" value="Unassembled WGS sequence"/>
</dbReference>
<dbReference type="Gene3D" id="3.40.50.11820">
    <property type="match status" value="1"/>
</dbReference>
<evidence type="ECO:0000259" key="7">
    <source>
        <dbReference type="Pfam" id="PF00534"/>
    </source>
</evidence>
<organism evidence="8 9">
    <name type="scientific">Heyndrickxia acidicola</name>
    <dbReference type="NCBI Taxonomy" id="209389"/>
    <lineage>
        <taxon>Bacteria</taxon>
        <taxon>Bacillati</taxon>
        <taxon>Bacillota</taxon>
        <taxon>Bacilli</taxon>
        <taxon>Bacillales</taxon>
        <taxon>Bacillaceae</taxon>
        <taxon>Heyndrickxia</taxon>
    </lineage>
</organism>
<dbReference type="Pfam" id="PF00534">
    <property type="entry name" value="Glycos_transf_1"/>
    <property type="match status" value="1"/>
</dbReference>
<evidence type="ECO:0000313" key="9">
    <source>
        <dbReference type="Proteomes" id="UP001341444"/>
    </source>
</evidence>
<dbReference type="CDD" id="cd03811">
    <property type="entry name" value="GT4_GT28_WabH-like"/>
    <property type="match status" value="1"/>
</dbReference>
<evidence type="ECO:0000256" key="2">
    <source>
        <dbReference type="ARBA" id="ARBA00010488"/>
    </source>
</evidence>
<evidence type="ECO:0000256" key="4">
    <source>
        <dbReference type="ARBA" id="ARBA00022679"/>
    </source>
</evidence>
<comment type="subcellular location">
    <subcellularLocation>
        <location evidence="1">Cell membrane</location>
        <topology evidence="1">Peripheral membrane protein</topology>
    </subcellularLocation>
</comment>
<dbReference type="PANTHER" id="PTHR37316:SF3">
    <property type="entry name" value="TEICHOIC ACID GLYCEROL-PHOSPHATE TRANSFERASE"/>
    <property type="match status" value="1"/>
</dbReference>
<dbReference type="InterPro" id="IPR007554">
    <property type="entry name" value="Glycerophosphate_synth"/>
</dbReference>
<evidence type="ECO:0000313" key="8">
    <source>
        <dbReference type="EMBL" id="MED1205485.1"/>
    </source>
</evidence>
<dbReference type="InterPro" id="IPR043149">
    <property type="entry name" value="TagF_N"/>
</dbReference>
<dbReference type="PANTHER" id="PTHR37316">
    <property type="entry name" value="TEICHOIC ACID GLYCEROL-PHOSPHATE PRIMASE"/>
    <property type="match status" value="1"/>
</dbReference>
<evidence type="ECO:0000256" key="5">
    <source>
        <dbReference type="ARBA" id="ARBA00022944"/>
    </source>
</evidence>
<keyword evidence="9" id="KW-1185">Reference proteome</keyword>
<dbReference type="Gene3D" id="3.40.50.2000">
    <property type="entry name" value="Glycogen Phosphorylase B"/>
    <property type="match status" value="2"/>
</dbReference>
<keyword evidence="6" id="KW-0472">Membrane</keyword>
<dbReference type="Gene3D" id="3.40.50.12580">
    <property type="match status" value="1"/>
</dbReference>
<dbReference type="RefSeq" id="WP_083953243.1">
    <property type="nucleotide sequence ID" value="NZ_JARMAB010000034.1"/>
</dbReference>
<gene>
    <name evidence="8" type="ORF">P4T90_20830</name>
</gene>
<proteinExistence type="inferred from homology"/>
<sequence>MMISKRHITTAKKKLYFILRPLKRFLVDTEFRKRAMYAKYTEKKPVNNRIIFYEAYHGQSMTGNPYAVFKYLIDHNDYQNCLHVWAIADKSQIQDDYKTRRNVIFVKYRSAAYIKCLAVAKYLINDTTFPYYFHKRKEQIYANIWHGTPLKKMGIDIPVRGLSDHKNIQKNFLFSNYMVSPNRFTAETLLKSHDVYSLYNGSILDTGYPRGDLMYQADQQKIKALLSIPEEKKIILYAPTWRGRLGEEVNESEALLQSVQEIQQQAGENYIVLLKSHYYAYKFFNQNQMGHLCVPNKLDTNELLSIVDMLITDYSSIFFEYLPTKKPVIFFTYDDADYLKERGTYIPLEALPGPVCRTLEEVIHAIQHSDEEKEQYAAKYQHFLQTYCYNDDGLATQRFIETVFQGKPTPHLSKIKNDKTKILLYPGGFLNNGITSSVINLLNAIDYNQYDVTLIDYGNNTKEEKQSNLSKINKNVKHLFRVGSWNATLSEWYRHNLVLQRGAYSRFMQRVLPEQMYKRELERITGGTEFDIGIDFSGYSPFWTSLIGFGSFKKKSIFLHNDMGMEIQKKVLDRYPHRKNLKVIFSLYDQFDKVISVSKLTNEQNRRQLSHILKAPQEKMDFVMNSIDYNKILSLKQQAFQYEFGEEHDFTFLQLPKARQYPTPHAQDINFINIGRLGPEKDQKKLISAFAPIAGNHSNAKLYIVGDGDLREQLIDHTRKLGLEDQVIFTGQLENPYLLLDQCDCFVLSSNHEGQPMVLLEALVLRKPIIVTDIPGSRSVVGDGYGMVVDNSIEGLRAGMEHFIQERRIDAQKFDYKKYSEDALAMFYEKVCK</sequence>
<reference evidence="8 9" key="1">
    <citation type="submission" date="2023-03" db="EMBL/GenBank/DDBJ databases">
        <title>Bacillus Genome Sequencing.</title>
        <authorList>
            <person name="Dunlap C."/>
        </authorList>
    </citation>
    <scope>NUCLEOTIDE SEQUENCE [LARGE SCALE GENOMIC DNA]</scope>
    <source>
        <strain evidence="8 9">B-23453</strain>
    </source>
</reference>